<dbReference type="Pfam" id="PF06078">
    <property type="entry name" value="DUF937"/>
    <property type="match status" value="1"/>
</dbReference>
<protein>
    <recommendedName>
        <fullName evidence="4">DUF937 domain-containing protein</fullName>
    </recommendedName>
</protein>
<evidence type="ECO:0000256" key="1">
    <source>
        <dbReference type="SAM" id="MobiDB-lite"/>
    </source>
</evidence>
<organism evidence="2 3">
    <name type="scientific">Sinosporangium siamense</name>
    <dbReference type="NCBI Taxonomy" id="1367973"/>
    <lineage>
        <taxon>Bacteria</taxon>
        <taxon>Bacillati</taxon>
        <taxon>Actinomycetota</taxon>
        <taxon>Actinomycetes</taxon>
        <taxon>Streptosporangiales</taxon>
        <taxon>Streptosporangiaceae</taxon>
        <taxon>Sinosporangium</taxon>
    </lineage>
</organism>
<gene>
    <name evidence="2" type="ORF">Ssi02_19270</name>
</gene>
<evidence type="ECO:0000313" key="2">
    <source>
        <dbReference type="EMBL" id="GII91696.1"/>
    </source>
</evidence>
<reference evidence="2" key="1">
    <citation type="submission" date="2021-01" db="EMBL/GenBank/DDBJ databases">
        <title>Whole genome shotgun sequence of Sinosporangium siamense NBRC 109515.</title>
        <authorList>
            <person name="Komaki H."/>
            <person name="Tamura T."/>
        </authorList>
    </citation>
    <scope>NUCLEOTIDE SEQUENCE</scope>
    <source>
        <strain evidence="2">NBRC 109515</strain>
    </source>
</reference>
<proteinExistence type="predicted"/>
<dbReference type="EMBL" id="BOOW01000011">
    <property type="protein sequence ID" value="GII91696.1"/>
    <property type="molecule type" value="Genomic_DNA"/>
</dbReference>
<feature type="region of interest" description="Disordered" evidence="1">
    <location>
        <begin position="1"/>
        <end position="31"/>
    </location>
</feature>
<dbReference type="Proteomes" id="UP000606172">
    <property type="component" value="Unassembled WGS sequence"/>
</dbReference>
<dbReference type="InterPro" id="IPR009282">
    <property type="entry name" value="DUF937"/>
</dbReference>
<evidence type="ECO:0008006" key="4">
    <source>
        <dbReference type="Google" id="ProtNLM"/>
    </source>
</evidence>
<keyword evidence="3" id="KW-1185">Reference proteome</keyword>
<dbReference type="AlphaFoldDB" id="A0A919V668"/>
<evidence type="ECO:0000313" key="3">
    <source>
        <dbReference type="Proteomes" id="UP000606172"/>
    </source>
</evidence>
<accession>A0A919V668</accession>
<dbReference type="RefSeq" id="WP_204023720.1">
    <property type="nucleotide sequence ID" value="NZ_BOOW01000011.1"/>
</dbReference>
<sequence>MSQPPNLSQPIPHPLGQPSEDPSAAGEDGRGSLQDELFTRLGESGLHQIALLLDTGPSTARGALAASLGALVGGMARNCATPEGSSALHRALNDHLGRNPFSGPVASLTEDPEAAHMLGHILGGQGTVRAAQGIARFTAVNSARILKLLMALAPMTMSMLAHRSSTRNMDAGTLARDLDRELRIPEADGLDNVLSALLDDAFPSEEAIPIPRCACPQGTAEAPAPDR</sequence>
<comment type="caution">
    <text evidence="2">The sequence shown here is derived from an EMBL/GenBank/DDBJ whole genome shotgun (WGS) entry which is preliminary data.</text>
</comment>
<name>A0A919V668_9ACTN</name>